<name>A0A9Q1FVQ8_SYNKA</name>
<dbReference type="EMBL" id="JAINUF010000003">
    <property type="protein sequence ID" value="KAJ8368472.1"/>
    <property type="molecule type" value="Genomic_DNA"/>
</dbReference>
<proteinExistence type="predicted"/>
<protein>
    <submittedName>
        <fullName evidence="2">Uncharacterized protein</fullName>
    </submittedName>
</protein>
<gene>
    <name evidence="2" type="ORF">SKAU_G00085000</name>
</gene>
<comment type="caution">
    <text evidence="2">The sequence shown here is derived from an EMBL/GenBank/DDBJ whole genome shotgun (WGS) entry which is preliminary data.</text>
</comment>
<sequence>MQGEKGPERCLWRGYYELLTASPLLWVFSPKITAQPQRQGSHAGDTQTHRNCNTQESDFGLRNQVKILELNLGTPDLETETTRPPGTHPPGPQKQGINRPQSHIPQWGIWDGTIPPPERFREVLPWRVIPGAASSTQRNKTSSNAEKNPDFVLENISKSFCRRVTSHGLFPAPPHTASPTALGNARSARWVSSLAAGGTSSGARPRMWHPSDGVRRVSLSVLQQRWEEPPLFLRQPPPHPRCSARRVSHSHSLSLPQCRSCGRSLRSPPLLPPMLLPPAVAERSLNCFLLSSLWI</sequence>
<accession>A0A9Q1FVQ8</accession>
<dbReference type="Proteomes" id="UP001152622">
    <property type="component" value="Chromosome 3"/>
</dbReference>
<organism evidence="2 3">
    <name type="scientific">Synaphobranchus kaupii</name>
    <name type="common">Kaup's arrowtooth eel</name>
    <dbReference type="NCBI Taxonomy" id="118154"/>
    <lineage>
        <taxon>Eukaryota</taxon>
        <taxon>Metazoa</taxon>
        <taxon>Chordata</taxon>
        <taxon>Craniata</taxon>
        <taxon>Vertebrata</taxon>
        <taxon>Euteleostomi</taxon>
        <taxon>Actinopterygii</taxon>
        <taxon>Neopterygii</taxon>
        <taxon>Teleostei</taxon>
        <taxon>Anguilliformes</taxon>
        <taxon>Synaphobranchidae</taxon>
        <taxon>Synaphobranchus</taxon>
    </lineage>
</organism>
<evidence type="ECO:0000313" key="2">
    <source>
        <dbReference type="EMBL" id="KAJ8368472.1"/>
    </source>
</evidence>
<evidence type="ECO:0000313" key="3">
    <source>
        <dbReference type="Proteomes" id="UP001152622"/>
    </source>
</evidence>
<feature type="region of interest" description="Disordered" evidence="1">
    <location>
        <begin position="74"/>
        <end position="106"/>
    </location>
</feature>
<keyword evidence="3" id="KW-1185">Reference proteome</keyword>
<reference evidence="2" key="1">
    <citation type="journal article" date="2023" name="Science">
        <title>Genome structures resolve the early diversification of teleost fishes.</title>
        <authorList>
            <person name="Parey E."/>
            <person name="Louis A."/>
            <person name="Montfort J."/>
            <person name="Bouchez O."/>
            <person name="Roques C."/>
            <person name="Iampietro C."/>
            <person name="Lluch J."/>
            <person name="Castinel A."/>
            <person name="Donnadieu C."/>
            <person name="Desvignes T."/>
            <person name="Floi Bucao C."/>
            <person name="Jouanno E."/>
            <person name="Wen M."/>
            <person name="Mejri S."/>
            <person name="Dirks R."/>
            <person name="Jansen H."/>
            <person name="Henkel C."/>
            <person name="Chen W.J."/>
            <person name="Zahm M."/>
            <person name="Cabau C."/>
            <person name="Klopp C."/>
            <person name="Thompson A.W."/>
            <person name="Robinson-Rechavi M."/>
            <person name="Braasch I."/>
            <person name="Lecointre G."/>
            <person name="Bobe J."/>
            <person name="Postlethwait J.H."/>
            <person name="Berthelot C."/>
            <person name="Roest Crollius H."/>
            <person name="Guiguen Y."/>
        </authorList>
    </citation>
    <scope>NUCLEOTIDE SEQUENCE</scope>
    <source>
        <strain evidence="2">WJC10195</strain>
    </source>
</reference>
<feature type="compositionally biased region" description="Polar residues" evidence="1">
    <location>
        <begin position="95"/>
        <end position="104"/>
    </location>
</feature>
<evidence type="ECO:0000256" key="1">
    <source>
        <dbReference type="SAM" id="MobiDB-lite"/>
    </source>
</evidence>
<feature type="region of interest" description="Disordered" evidence="1">
    <location>
        <begin position="36"/>
        <end position="58"/>
    </location>
</feature>
<feature type="compositionally biased region" description="Polar residues" evidence="1">
    <location>
        <begin position="36"/>
        <end position="57"/>
    </location>
</feature>
<dbReference type="AlphaFoldDB" id="A0A9Q1FVQ8"/>